<evidence type="ECO:0000313" key="3">
    <source>
        <dbReference type="Proteomes" id="UP001219518"/>
    </source>
</evidence>
<dbReference type="AlphaFoldDB" id="A0AAE1GZB6"/>
<name>A0AAE1GZB6_9NEOP</name>
<keyword evidence="1" id="KW-0812">Transmembrane</keyword>
<keyword evidence="1" id="KW-1133">Transmembrane helix</keyword>
<organism evidence="2 3">
    <name type="scientific">Frankliniella fusca</name>
    <dbReference type="NCBI Taxonomy" id="407009"/>
    <lineage>
        <taxon>Eukaryota</taxon>
        <taxon>Metazoa</taxon>
        <taxon>Ecdysozoa</taxon>
        <taxon>Arthropoda</taxon>
        <taxon>Hexapoda</taxon>
        <taxon>Insecta</taxon>
        <taxon>Pterygota</taxon>
        <taxon>Neoptera</taxon>
        <taxon>Paraneoptera</taxon>
        <taxon>Thysanoptera</taxon>
        <taxon>Terebrantia</taxon>
        <taxon>Thripoidea</taxon>
        <taxon>Thripidae</taxon>
        <taxon>Frankliniella</taxon>
    </lineage>
</organism>
<evidence type="ECO:0000313" key="2">
    <source>
        <dbReference type="EMBL" id="KAK3911608.1"/>
    </source>
</evidence>
<dbReference type="Proteomes" id="UP001219518">
    <property type="component" value="Unassembled WGS sequence"/>
</dbReference>
<proteinExistence type="predicted"/>
<keyword evidence="3" id="KW-1185">Reference proteome</keyword>
<feature type="transmembrane region" description="Helical" evidence="1">
    <location>
        <begin position="198"/>
        <end position="222"/>
    </location>
</feature>
<accession>A0AAE1GZB6</accession>
<reference evidence="2" key="2">
    <citation type="journal article" date="2023" name="BMC Genomics">
        <title>Pest status, molecular evolution, and epigenetic factors derived from the genome assembly of Frankliniella fusca, a thysanopteran phytovirus vector.</title>
        <authorList>
            <person name="Catto M.A."/>
            <person name="Labadie P.E."/>
            <person name="Jacobson A.L."/>
            <person name="Kennedy G.G."/>
            <person name="Srinivasan R."/>
            <person name="Hunt B.G."/>
        </authorList>
    </citation>
    <scope>NUCLEOTIDE SEQUENCE</scope>
    <source>
        <strain evidence="2">PL_HMW_Pooled</strain>
    </source>
</reference>
<reference evidence="2" key="1">
    <citation type="submission" date="2021-07" db="EMBL/GenBank/DDBJ databases">
        <authorList>
            <person name="Catto M.A."/>
            <person name="Jacobson A."/>
            <person name="Kennedy G."/>
            <person name="Labadie P."/>
            <person name="Hunt B.G."/>
            <person name="Srinivasan R."/>
        </authorList>
    </citation>
    <scope>NUCLEOTIDE SEQUENCE</scope>
    <source>
        <strain evidence="2">PL_HMW_Pooled</strain>
        <tissue evidence="2">Head</tissue>
    </source>
</reference>
<keyword evidence="1" id="KW-0472">Membrane</keyword>
<dbReference type="EMBL" id="JAHWGI010000282">
    <property type="protein sequence ID" value="KAK3911608.1"/>
    <property type="molecule type" value="Genomic_DNA"/>
</dbReference>
<protein>
    <submittedName>
        <fullName evidence="2">KilA-N domain-containing protein R878</fullName>
    </submittedName>
</protein>
<gene>
    <name evidence="2" type="ORF">KUF71_021269</name>
</gene>
<evidence type="ECO:0000256" key="1">
    <source>
        <dbReference type="SAM" id="Phobius"/>
    </source>
</evidence>
<feature type="transmembrane region" description="Helical" evidence="1">
    <location>
        <begin position="96"/>
        <end position="120"/>
    </location>
</feature>
<comment type="caution">
    <text evidence="2">The sequence shown here is derived from an EMBL/GenBank/DDBJ whole genome shotgun (WGS) entry which is preliminary data.</text>
</comment>
<sequence>MPLSCVDASVGARIVAVLGLVTSGVVVAQLGAELARGAGDGGVAVLLGLSLDELDSRQRHTLHSDKHDHDHDQLLQALADPGDRPPHPFDTYVRDILVAFLVYAVLYLFSSGLLAYSSLVALRWGALPWLLLQAMSVASQVARLVVQVAQRAHEAEHQLHAGYAHPMAPHPIHPGHEALDEHIREHVREHEVRREHSAVIGIVVTTAYLAVSAYMWLVVLVAHRDWSSSSKLRRGGRGGARGVGDEGYSLSMTNIPAITKETLGAVEEPSEA</sequence>